<evidence type="ECO:0000313" key="5">
    <source>
        <dbReference type="Proteomes" id="UP000234335"/>
    </source>
</evidence>
<reference evidence="3 5" key="1">
    <citation type="submission" date="2017-12" db="EMBL/GenBank/DDBJ databases">
        <title>Phylogenetic diversity of female urinary microbiome.</title>
        <authorList>
            <person name="Thomas-White K."/>
            <person name="Wolfe A.J."/>
        </authorList>
    </citation>
    <scope>NUCLEOTIDE SEQUENCE [LARGE SCALE GENOMIC DNA]</scope>
    <source>
        <strain evidence="3 5">UMB0119</strain>
    </source>
</reference>
<evidence type="ECO:0000313" key="3">
    <source>
        <dbReference type="EMBL" id="PKZ16474.1"/>
    </source>
</evidence>
<name>A0A2I1M8M0_9FIRM</name>
<dbReference type="EMBL" id="PKGS01000004">
    <property type="protein sequence ID" value="PKZ16474.1"/>
    <property type="molecule type" value="Genomic_DNA"/>
</dbReference>
<dbReference type="AlphaFoldDB" id="A0A2I1M8M0"/>
<dbReference type="OrthoDB" id="1692822at2"/>
<proteinExistence type="predicted"/>
<feature type="compositionally biased region" description="Basic and acidic residues" evidence="1">
    <location>
        <begin position="1"/>
        <end position="12"/>
    </location>
</feature>
<protein>
    <recommendedName>
        <fullName evidence="7">Cell division protein FtsL</fullName>
    </recommendedName>
</protein>
<keyword evidence="5" id="KW-1185">Reference proteome</keyword>
<evidence type="ECO:0000256" key="2">
    <source>
        <dbReference type="SAM" id="Phobius"/>
    </source>
</evidence>
<reference evidence="4 6" key="2">
    <citation type="submission" date="2018-06" db="EMBL/GenBank/DDBJ databases">
        <authorList>
            <consortium name="Pathogen Informatics"/>
            <person name="Doyle S."/>
        </authorList>
    </citation>
    <scope>NUCLEOTIDE SEQUENCE [LARGE SCALE GENOMIC DNA]</scope>
    <source>
        <strain evidence="4 6">NCTC9810</strain>
    </source>
</reference>
<accession>A0A2I1M8M0</accession>
<dbReference type="Proteomes" id="UP000234335">
    <property type="component" value="Unassembled WGS sequence"/>
</dbReference>
<feature type="transmembrane region" description="Helical" evidence="2">
    <location>
        <begin position="45"/>
        <end position="65"/>
    </location>
</feature>
<keyword evidence="2" id="KW-1133">Transmembrane helix</keyword>
<dbReference type="EMBL" id="UFTA01000002">
    <property type="protein sequence ID" value="SUU92480.1"/>
    <property type="molecule type" value="Genomic_DNA"/>
</dbReference>
<evidence type="ECO:0000313" key="4">
    <source>
        <dbReference type="EMBL" id="SUU92480.1"/>
    </source>
</evidence>
<keyword evidence="2" id="KW-0472">Membrane</keyword>
<sequence length="130" mass="15519">MAERIEKVDSRKNNNHNRKRFKAKENPKYSRKNQMKIQQKKDKRFKAILSFLTFAIVLSLGYFTFTTRNELLAKRDQYKNLASETISQELKRDRLNAKLEDTVDLNRIQRYALEELGMVYEKDGAERIDN</sequence>
<feature type="region of interest" description="Disordered" evidence="1">
    <location>
        <begin position="1"/>
        <end position="35"/>
    </location>
</feature>
<organism evidence="3 5">
    <name type="scientific">Anaerococcus octavius</name>
    <dbReference type="NCBI Taxonomy" id="54007"/>
    <lineage>
        <taxon>Bacteria</taxon>
        <taxon>Bacillati</taxon>
        <taxon>Bacillota</taxon>
        <taxon>Tissierellia</taxon>
        <taxon>Tissierellales</taxon>
        <taxon>Peptoniphilaceae</taxon>
        <taxon>Anaerococcus</taxon>
    </lineage>
</organism>
<evidence type="ECO:0008006" key="7">
    <source>
        <dbReference type="Google" id="ProtNLM"/>
    </source>
</evidence>
<dbReference type="Proteomes" id="UP000255124">
    <property type="component" value="Unassembled WGS sequence"/>
</dbReference>
<dbReference type="RefSeq" id="WP_101540497.1">
    <property type="nucleotide sequence ID" value="NZ_PKGS01000004.1"/>
</dbReference>
<feature type="compositionally biased region" description="Basic residues" evidence="1">
    <location>
        <begin position="13"/>
        <end position="22"/>
    </location>
</feature>
<keyword evidence="2" id="KW-0812">Transmembrane</keyword>
<evidence type="ECO:0000256" key="1">
    <source>
        <dbReference type="SAM" id="MobiDB-lite"/>
    </source>
</evidence>
<gene>
    <name evidence="3" type="ORF">CYJ34_06565</name>
    <name evidence="4" type="ORF">NCTC9810_00813</name>
</gene>
<evidence type="ECO:0000313" key="6">
    <source>
        <dbReference type="Proteomes" id="UP000255124"/>
    </source>
</evidence>